<feature type="compositionally biased region" description="Low complexity" evidence="1">
    <location>
        <begin position="76"/>
        <end position="109"/>
    </location>
</feature>
<evidence type="ECO:0000313" key="4">
    <source>
        <dbReference type="Proteomes" id="UP001501521"/>
    </source>
</evidence>
<protein>
    <recommendedName>
        <fullName evidence="2">SH3b domain-containing protein</fullName>
    </recommendedName>
</protein>
<dbReference type="InterPro" id="IPR003646">
    <property type="entry name" value="SH3-like_bac-type"/>
</dbReference>
<evidence type="ECO:0000259" key="2">
    <source>
        <dbReference type="SMART" id="SM00287"/>
    </source>
</evidence>
<sequence length="343" mass="34628">MVRLVVAPLAVLSVGGLAAGVLWLGPAGTETTEAVQAPRAVADLGVSRSQARPALSPSASPSQEPLDLEAAKAANPEVVTPEPTVSPSAPATPASPAPEQASAVSGTAASGEVAAAGGVAAEAEGSAEAAVEAPAEPAVDYSALSDAAGSLFASASVNVRTGPGTDFEVLDSLAAGAEVAVTAWEADGWRQVSVDDAAGWVKASFLAESKPAVAAAAESSSGFSTAACEKAAGLERNLTDRTVGVLRAVCAEFPAVDSYGGYRPGDNDSYHGSGQAIDVMVSGEYGWEVARWARANASALGIIEVIYEQQIWTTQRAGDGWRGMSDRGSVSANHYDHVHISVR</sequence>
<dbReference type="Pfam" id="PF26571">
    <property type="entry name" value="VldE"/>
    <property type="match status" value="1"/>
</dbReference>
<dbReference type="Gene3D" id="2.30.30.40">
    <property type="entry name" value="SH3 Domains"/>
    <property type="match status" value="1"/>
</dbReference>
<keyword evidence="4" id="KW-1185">Reference proteome</keyword>
<name>A0ABP9FP88_9ACTN</name>
<accession>A0ABP9FP88</accession>
<gene>
    <name evidence="3" type="ORF">GCM10025789_19560</name>
</gene>
<dbReference type="Proteomes" id="UP001501521">
    <property type="component" value="Unassembled WGS sequence"/>
</dbReference>
<feature type="domain" description="SH3b" evidence="2">
    <location>
        <begin position="147"/>
        <end position="210"/>
    </location>
</feature>
<organism evidence="3 4">
    <name type="scientific">Tessaracoccus lubricantis</name>
    <dbReference type="NCBI Taxonomy" id="545543"/>
    <lineage>
        <taxon>Bacteria</taxon>
        <taxon>Bacillati</taxon>
        <taxon>Actinomycetota</taxon>
        <taxon>Actinomycetes</taxon>
        <taxon>Propionibacteriales</taxon>
        <taxon>Propionibacteriaceae</taxon>
        <taxon>Tessaracoccus</taxon>
    </lineage>
</organism>
<dbReference type="InterPro" id="IPR058593">
    <property type="entry name" value="ARB_07466-like_C"/>
</dbReference>
<comment type="caution">
    <text evidence="3">The sequence shown here is derived from an EMBL/GenBank/DDBJ whole genome shotgun (WGS) entry which is preliminary data.</text>
</comment>
<proteinExistence type="predicted"/>
<evidence type="ECO:0000256" key="1">
    <source>
        <dbReference type="SAM" id="MobiDB-lite"/>
    </source>
</evidence>
<reference evidence="4" key="1">
    <citation type="journal article" date="2019" name="Int. J. Syst. Evol. Microbiol.">
        <title>The Global Catalogue of Microorganisms (GCM) 10K type strain sequencing project: providing services to taxonomists for standard genome sequencing and annotation.</title>
        <authorList>
            <consortium name="The Broad Institute Genomics Platform"/>
            <consortium name="The Broad Institute Genome Sequencing Center for Infectious Disease"/>
            <person name="Wu L."/>
            <person name="Ma J."/>
        </authorList>
    </citation>
    <scope>NUCLEOTIDE SEQUENCE [LARGE SCALE GENOMIC DNA]</scope>
    <source>
        <strain evidence="4">JCM 19125</strain>
    </source>
</reference>
<dbReference type="EMBL" id="BAABLV010000031">
    <property type="protein sequence ID" value="GAA4901025.1"/>
    <property type="molecule type" value="Genomic_DNA"/>
</dbReference>
<evidence type="ECO:0000313" key="3">
    <source>
        <dbReference type="EMBL" id="GAA4901025.1"/>
    </source>
</evidence>
<dbReference type="Pfam" id="PF08239">
    <property type="entry name" value="SH3_3"/>
    <property type="match status" value="1"/>
</dbReference>
<feature type="region of interest" description="Disordered" evidence="1">
    <location>
        <begin position="74"/>
        <end position="109"/>
    </location>
</feature>
<dbReference type="SMART" id="SM00287">
    <property type="entry name" value="SH3b"/>
    <property type="match status" value="1"/>
</dbReference>